<dbReference type="InterPro" id="IPR012951">
    <property type="entry name" value="BBE"/>
</dbReference>
<evidence type="ECO:0000256" key="3">
    <source>
        <dbReference type="ARBA" id="ARBA00022630"/>
    </source>
</evidence>
<dbReference type="EMBL" id="ML179503">
    <property type="protein sequence ID" value="THU86324.1"/>
    <property type="molecule type" value="Genomic_DNA"/>
</dbReference>
<dbReference type="PROSITE" id="PS51387">
    <property type="entry name" value="FAD_PCMH"/>
    <property type="match status" value="1"/>
</dbReference>
<sequence>MPQITCLLVPVLLSFILLTRSVIADLRSDLAAANISNVFPGDSGYAKASEPFNLRFDYHPAAITFPSSPQEVSAVVKLGSDHNLNIVPRGGGHSYIANGLGGKNGTLIVDINRFNNIQINPSSNTTIIGAGNRLGDIVQILNQKGRALPHGTCPYVGIAGHTALGGFGFTSRFWGLALDAVIAIDAVLADGKIVKATESIHPDLFWAMRGAAPSFAIITSFEFKTFPVPPHAVVFSYIWQLTYQQASLALLDFQSYALSKPNGPPTHLGGEILLKRGMTRGSVYFELTGAWYGPASDNDGNDAINSTLSAFLSRLPEPVQQSRSGNGSYIDSACVLGGHADLSTSGALESHNTFYAKSIMIPEDQPLLEQASVEFMRRLGSEGFDSEADWYVQIELWGGAESKINSIPIESTAFLRRNTLFTMQLYASSFDTNPPFPKGGFKLLDGLVDTLTSNMPKNWDYGAYTDYIDRRLDNWRTLYYGKNYKRLETIKRQVDPKNIFKFPTSIEL</sequence>
<dbReference type="PANTHER" id="PTHR42973:SF39">
    <property type="entry name" value="FAD-BINDING PCMH-TYPE DOMAIN-CONTAINING PROTEIN"/>
    <property type="match status" value="1"/>
</dbReference>
<feature type="domain" description="FAD-binding PCMH-type" evidence="7">
    <location>
        <begin position="56"/>
        <end position="228"/>
    </location>
</feature>
<evidence type="ECO:0000256" key="1">
    <source>
        <dbReference type="ARBA" id="ARBA00001974"/>
    </source>
</evidence>
<dbReference type="InterPro" id="IPR006093">
    <property type="entry name" value="Oxy_OxRdtase_FAD_BS"/>
</dbReference>
<keyword evidence="4" id="KW-0274">FAD</keyword>
<dbReference type="Pfam" id="PF08031">
    <property type="entry name" value="BBE"/>
    <property type="match status" value="1"/>
</dbReference>
<dbReference type="InterPro" id="IPR006094">
    <property type="entry name" value="Oxid_FAD_bind_N"/>
</dbReference>
<evidence type="ECO:0000259" key="7">
    <source>
        <dbReference type="PROSITE" id="PS51387"/>
    </source>
</evidence>
<evidence type="ECO:0000313" key="9">
    <source>
        <dbReference type="Proteomes" id="UP000297245"/>
    </source>
</evidence>
<dbReference type="SUPFAM" id="SSF56176">
    <property type="entry name" value="FAD-binding/transporter-associated domain-like"/>
    <property type="match status" value="1"/>
</dbReference>
<dbReference type="OrthoDB" id="407275at2759"/>
<accession>A0A4S8LBW6</accession>
<feature type="signal peptide" evidence="6">
    <location>
        <begin position="1"/>
        <end position="24"/>
    </location>
</feature>
<keyword evidence="5" id="KW-0560">Oxidoreductase</keyword>
<organism evidence="8 9">
    <name type="scientific">Dendrothele bispora (strain CBS 962.96)</name>
    <dbReference type="NCBI Taxonomy" id="1314807"/>
    <lineage>
        <taxon>Eukaryota</taxon>
        <taxon>Fungi</taxon>
        <taxon>Dikarya</taxon>
        <taxon>Basidiomycota</taxon>
        <taxon>Agaricomycotina</taxon>
        <taxon>Agaricomycetes</taxon>
        <taxon>Agaricomycetidae</taxon>
        <taxon>Agaricales</taxon>
        <taxon>Agaricales incertae sedis</taxon>
        <taxon>Dendrothele</taxon>
    </lineage>
</organism>
<evidence type="ECO:0000313" key="8">
    <source>
        <dbReference type="EMBL" id="THU86324.1"/>
    </source>
</evidence>
<dbReference type="PANTHER" id="PTHR42973">
    <property type="entry name" value="BINDING OXIDOREDUCTASE, PUTATIVE (AFU_ORTHOLOGUE AFUA_1G17690)-RELATED"/>
    <property type="match status" value="1"/>
</dbReference>
<dbReference type="InterPro" id="IPR050416">
    <property type="entry name" value="FAD-linked_Oxidoreductase"/>
</dbReference>
<dbReference type="Pfam" id="PF01565">
    <property type="entry name" value="FAD_binding_4"/>
    <property type="match status" value="1"/>
</dbReference>
<dbReference type="InterPro" id="IPR016169">
    <property type="entry name" value="FAD-bd_PCMH_sub2"/>
</dbReference>
<keyword evidence="9" id="KW-1185">Reference proteome</keyword>
<keyword evidence="6" id="KW-0732">Signal</keyword>
<evidence type="ECO:0000256" key="5">
    <source>
        <dbReference type="ARBA" id="ARBA00023002"/>
    </source>
</evidence>
<dbReference type="Gene3D" id="3.30.465.10">
    <property type="match status" value="1"/>
</dbReference>
<protein>
    <submittedName>
        <fullName evidence="8">Glucooligosaccharide oxidase</fullName>
    </submittedName>
</protein>
<comment type="cofactor">
    <cofactor evidence="1">
        <name>FAD</name>
        <dbReference type="ChEBI" id="CHEBI:57692"/>
    </cofactor>
</comment>
<gene>
    <name evidence="8" type="ORF">K435DRAFT_923165</name>
</gene>
<evidence type="ECO:0000256" key="2">
    <source>
        <dbReference type="ARBA" id="ARBA00005466"/>
    </source>
</evidence>
<dbReference type="InterPro" id="IPR036318">
    <property type="entry name" value="FAD-bd_PCMH-like_sf"/>
</dbReference>
<reference evidence="8 9" key="1">
    <citation type="journal article" date="2019" name="Nat. Ecol. Evol.">
        <title>Megaphylogeny resolves global patterns of mushroom evolution.</title>
        <authorList>
            <person name="Varga T."/>
            <person name="Krizsan K."/>
            <person name="Foldi C."/>
            <person name="Dima B."/>
            <person name="Sanchez-Garcia M."/>
            <person name="Sanchez-Ramirez S."/>
            <person name="Szollosi G.J."/>
            <person name="Szarkandi J.G."/>
            <person name="Papp V."/>
            <person name="Albert L."/>
            <person name="Andreopoulos W."/>
            <person name="Angelini C."/>
            <person name="Antonin V."/>
            <person name="Barry K.W."/>
            <person name="Bougher N.L."/>
            <person name="Buchanan P."/>
            <person name="Buyck B."/>
            <person name="Bense V."/>
            <person name="Catcheside P."/>
            <person name="Chovatia M."/>
            <person name="Cooper J."/>
            <person name="Damon W."/>
            <person name="Desjardin D."/>
            <person name="Finy P."/>
            <person name="Geml J."/>
            <person name="Haridas S."/>
            <person name="Hughes K."/>
            <person name="Justo A."/>
            <person name="Karasinski D."/>
            <person name="Kautmanova I."/>
            <person name="Kiss B."/>
            <person name="Kocsube S."/>
            <person name="Kotiranta H."/>
            <person name="LaButti K.M."/>
            <person name="Lechner B.E."/>
            <person name="Liimatainen K."/>
            <person name="Lipzen A."/>
            <person name="Lukacs Z."/>
            <person name="Mihaltcheva S."/>
            <person name="Morgado L.N."/>
            <person name="Niskanen T."/>
            <person name="Noordeloos M.E."/>
            <person name="Ohm R.A."/>
            <person name="Ortiz-Santana B."/>
            <person name="Ovrebo C."/>
            <person name="Racz N."/>
            <person name="Riley R."/>
            <person name="Savchenko A."/>
            <person name="Shiryaev A."/>
            <person name="Soop K."/>
            <person name="Spirin V."/>
            <person name="Szebenyi C."/>
            <person name="Tomsovsky M."/>
            <person name="Tulloss R.E."/>
            <person name="Uehling J."/>
            <person name="Grigoriev I.V."/>
            <person name="Vagvolgyi C."/>
            <person name="Papp T."/>
            <person name="Martin F.M."/>
            <person name="Miettinen O."/>
            <person name="Hibbett D.S."/>
            <person name="Nagy L.G."/>
        </authorList>
    </citation>
    <scope>NUCLEOTIDE SEQUENCE [LARGE SCALE GENOMIC DNA]</scope>
    <source>
        <strain evidence="8 9">CBS 962.96</strain>
    </source>
</reference>
<dbReference type="InterPro" id="IPR016166">
    <property type="entry name" value="FAD-bd_PCMH"/>
</dbReference>
<dbReference type="GO" id="GO:0016491">
    <property type="term" value="F:oxidoreductase activity"/>
    <property type="evidence" value="ECO:0007669"/>
    <property type="project" value="UniProtKB-KW"/>
</dbReference>
<dbReference type="Gene3D" id="3.40.462.20">
    <property type="match status" value="1"/>
</dbReference>
<comment type="similarity">
    <text evidence="2">Belongs to the oxygen-dependent FAD-linked oxidoreductase family.</text>
</comment>
<evidence type="ECO:0000256" key="4">
    <source>
        <dbReference type="ARBA" id="ARBA00022827"/>
    </source>
</evidence>
<dbReference type="PROSITE" id="PS00862">
    <property type="entry name" value="OX2_COVAL_FAD"/>
    <property type="match status" value="1"/>
</dbReference>
<name>A0A4S8LBW6_DENBC</name>
<dbReference type="Proteomes" id="UP000297245">
    <property type="component" value="Unassembled WGS sequence"/>
</dbReference>
<evidence type="ECO:0000256" key="6">
    <source>
        <dbReference type="SAM" id="SignalP"/>
    </source>
</evidence>
<dbReference type="GO" id="GO:0071949">
    <property type="term" value="F:FAD binding"/>
    <property type="evidence" value="ECO:0007669"/>
    <property type="project" value="InterPro"/>
</dbReference>
<proteinExistence type="inferred from homology"/>
<dbReference type="AlphaFoldDB" id="A0A4S8LBW6"/>
<feature type="chain" id="PRO_5020739866" evidence="6">
    <location>
        <begin position="25"/>
        <end position="508"/>
    </location>
</feature>
<keyword evidence="3" id="KW-0285">Flavoprotein</keyword>